<accession>A0A210PWM7</accession>
<evidence type="ECO:0000256" key="9">
    <source>
        <dbReference type="ARBA" id="ARBA00023136"/>
    </source>
</evidence>
<evidence type="ECO:0000313" key="12">
    <source>
        <dbReference type="Proteomes" id="UP000242188"/>
    </source>
</evidence>
<proteinExistence type="inferred from homology"/>
<evidence type="ECO:0000256" key="6">
    <source>
        <dbReference type="ARBA" id="ARBA00022968"/>
    </source>
</evidence>
<keyword evidence="7 10" id="KW-1133">Transmembrane helix</keyword>
<dbReference type="PANTHER" id="PTHR11214:SF349">
    <property type="entry name" value="BETA-1,3-GALACTOSYLTRANSFERASE BRN"/>
    <property type="match status" value="1"/>
</dbReference>
<protein>
    <recommendedName>
        <fullName evidence="10">Hexosyltransferase</fullName>
        <ecNumber evidence="10">2.4.1.-</ecNumber>
    </recommendedName>
</protein>
<dbReference type="GO" id="GO:0008194">
    <property type="term" value="F:UDP-glycosyltransferase activity"/>
    <property type="evidence" value="ECO:0007669"/>
    <property type="project" value="TreeGrafter"/>
</dbReference>
<dbReference type="OrthoDB" id="2139606at2759"/>
<reference evidence="11 12" key="1">
    <citation type="journal article" date="2017" name="Nat. Ecol. Evol.">
        <title>Scallop genome provides insights into evolution of bilaterian karyotype and development.</title>
        <authorList>
            <person name="Wang S."/>
            <person name="Zhang J."/>
            <person name="Jiao W."/>
            <person name="Li J."/>
            <person name="Xun X."/>
            <person name="Sun Y."/>
            <person name="Guo X."/>
            <person name="Huan P."/>
            <person name="Dong B."/>
            <person name="Zhang L."/>
            <person name="Hu X."/>
            <person name="Sun X."/>
            <person name="Wang J."/>
            <person name="Zhao C."/>
            <person name="Wang Y."/>
            <person name="Wang D."/>
            <person name="Huang X."/>
            <person name="Wang R."/>
            <person name="Lv J."/>
            <person name="Li Y."/>
            <person name="Zhang Z."/>
            <person name="Liu B."/>
            <person name="Lu W."/>
            <person name="Hui Y."/>
            <person name="Liang J."/>
            <person name="Zhou Z."/>
            <person name="Hou R."/>
            <person name="Li X."/>
            <person name="Liu Y."/>
            <person name="Li H."/>
            <person name="Ning X."/>
            <person name="Lin Y."/>
            <person name="Zhao L."/>
            <person name="Xing Q."/>
            <person name="Dou J."/>
            <person name="Li Y."/>
            <person name="Mao J."/>
            <person name="Guo H."/>
            <person name="Dou H."/>
            <person name="Li T."/>
            <person name="Mu C."/>
            <person name="Jiang W."/>
            <person name="Fu Q."/>
            <person name="Fu X."/>
            <person name="Miao Y."/>
            <person name="Liu J."/>
            <person name="Yu Q."/>
            <person name="Li R."/>
            <person name="Liao H."/>
            <person name="Li X."/>
            <person name="Kong Y."/>
            <person name="Jiang Z."/>
            <person name="Chourrout D."/>
            <person name="Li R."/>
            <person name="Bao Z."/>
        </authorList>
    </citation>
    <scope>NUCLEOTIDE SEQUENCE [LARGE SCALE GENOMIC DNA]</scope>
    <source>
        <strain evidence="11 12">PY_sf001</strain>
    </source>
</reference>
<evidence type="ECO:0000256" key="2">
    <source>
        <dbReference type="ARBA" id="ARBA00008661"/>
    </source>
</evidence>
<keyword evidence="12" id="KW-1185">Reference proteome</keyword>
<evidence type="ECO:0000313" key="11">
    <source>
        <dbReference type="EMBL" id="OWF40879.1"/>
    </source>
</evidence>
<keyword evidence="4 11" id="KW-0808">Transferase</keyword>
<evidence type="ECO:0000256" key="8">
    <source>
        <dbReference type="ARBA" id="ARBA00023034"/>
    </source>
</evidence>
<evidence type="ECO:0000256" key="5">
    <source>
        <dbReference type="ARBA" id="ARBA00022692"/>
    </source>
</evidence>
<keyword evidence="8 10" id="KW-0333">Golgi apparatus</keyword>
<feature type="transmembrane region" description="Helical" evidence="10">
    <location>
        <begin position="12"/>
        <end position="30"/>
    </location>
</feature>
<evidence type="ECO:0000256" key="3">
    <source>
        <dbReference type="ARBA" id="ARBA00022676"/>
    </source>
</evidence>
<name>A0A210PWM7_MIZYE</name>
<dbReference type="EC" id="2.4.1.-" evidence="10"/>
<keyword evidence="5 10" id="KW-0812">Transmembrane</keyword>
<gene>
    <name evidence="11" type="ORF">KP79_PYT20232</name>
</gene>
<comment type="subcellular location">
    <subcellularLocation>
        <location evidence="1 10">Golgi apparatus membrane</location>
        <topology evidence="1 10">Single-pass type II membrane protein</topology>
    </subcellularLocation>
</comment>
<dbReference type="GO" id="GO:0016758">
    <property type="term" value="F:hexosyltransferase activity"/>
    <property type="evidence" value="ECO:0007669"/>
    <property type="project" value="InterPro"/>
</dbReference>
<dbReference type="GO" id="GO:0006493">
    <property type="term" value="P:protein O-linked glycosylation"/>
    <property type="evidence" value="ECO:0007669"/>
    <property type="project" value="TreeGrafter"/>
</dbReference>
<keyword evidence="6 10" id="KW-0735">Signal-anchor</keyword>
<evidence type="ECO:0000256" key="10">
    <source>
        <dbReference type="RuleBase" id="RU363063"/>
    </source>
</evidence>
<dbReference type="PANTHER" id="PTHR11214">
    <property type="entry name" value="BETA-1,3-N-ACETYLGLUCOSAMINYLTRANSFERASE"/>
    <property type="match status" value="1"/>
</dbReference>
<comment type="caution">
    <text evidence="11">The sequence shown here is derived from an EMBL/GenBank/DDBJ whole genome shotgun (WGS) entry which is preliminary data.</text>
</comment>
<dbReference type="GO" id="GO:0000139">
    <property type="term" value="C:Golgi membrane"/>
    <property type="evidence" value="ECO:0007669"/>
    <property type="project" value="UniProtKB-SubCell"/>
</dbReference>
<keyword evidence="9 10" id="KW-0472">Membrane</keyword>
<evidence type="ECO:0000256" key="4">
    <source>
        <dbReference type="ARBA" id="ARBA00022679"/>
    </source>
</evidence>
<organism evidence="11 12">
    <name type="scientific">Mizuhopecten yessoensis</name>
    <name type="common">Japanese scallop</name>
    <name type="synonym">Patinopecten yessoensis</name>
    <dbReference type="NCBI Taxonomy" id="6573"/>
    <lineage>
        <taxon>Eukaryota</taxon>
        <taxon>Metazoa</taxon>
        <taxon>Spiralia</taxon>
        <taxon>Lophotrochozoa</taxon>
        <taxon>Mollusca</taxon>
        <taxon>Bivalvia</taxon>
        <taxon>Autobranchia</taxon>
        <taxon>Pteriomorphia</taxon>
        <taxon>Pectinida</taxon>
        <taxon>Pectinoidea</taxon>
        <taxon>Pectinidae</taxon>
        <taxon>Mizuhopecten</taxon>
    </lineage>
</organism>
<dbReference type="AlphaFoldDB" id="A0A210PWM7"/>
<dbReference type="InterPro" id="IPR002659">
    <property type="entry name" value="Glyco_trans_31"/>
</dbReference>
<evidence type="ECO:0000256" key="1">
    <source>
        <dbReference type="ARBA" id="ARBA00004323"/>
    </source>
</evidence>
<evidence type="ECO:0000256" key="7">
    <source>
        <dbReference type="ARBA" id="ARBA00022989"/>
    </source>
</evidence>
<dbReference type="Gene3D" id="3.90.550.50">
    <property type="match status" value="1"/>
</dbReference>
<comment type="similarity">
    <text evidence="2 10">Belongs to the glycosyltransferase 31 family.</text>
</comment>
<dbReference type="Proteomes" id="UP000242188">
    <property type="component" value="Unassembled WGS sequence"/>
</dbReference>
<keyword evidence="3 10" id="KW-0328">Glycosyltransferase</keyword>
<sequence>MGTWPKRLRSCVTWVIAVIVLVGLCFLHIIDKSEIYFREEENHNVESWIQSLPESSSFFALHVDIRSIVDRKLLNSTTEIGGIGVINPHPFQFINNPGHCQFKSNGLRTVLVLVKSTVRNVLLRQAIRTTWGNISEENVKIVFMLGRNISNDLQRTIDQEAARYKDLVQEDFIDAYFNNTLKSIMSFNWATQYCGNAQFLLFVDDDFVIDLPKIQRYIYSIPETDVDTLFIGQRITQPVVRDRNSKWSLSWKGRPLLVDSTASAVVGNLNRVGHYW</sequence>
<dbReference type="Pfam" id="PF01762">
    <property type="entry name" value="Galactosyl_T"/>
    <property type="match status" value="1"/>
</dbReference>
<dbReference type="EMBL" id="NEDP02005440">
    <property type="protein sequence ID" value="OWF40879.1"/>
    <property type="molecule type" value="Genomic_DNA"/>
</dbReference>